<keyword evidence="2" id="KW-1133">Transmembrane helix</keyword>
<evidence type="ECO:0000256" key="1">
    <source>
        <dbReference type="SAM" id="MobiDB-lite"/>
    </source>
</evidence>
<name>A0AAW0BMP9_9AGAR</name>
<feature type="compositionally biased region" description="Low complexity" evidence="1">
    <location>
        <begin position="168"/>
        <end position="200"/>
    </location>
</feature>
<feature type="compositionally biased region" description="Polar residues" evidence="1">
    <location>
        <begin position="234"/>
        <end position="244"/>
    </location>
</feature>
<organism evidence="3 4">
    <name type="scientific">Paramarasmius palmivorus</name>
    <dbReference type="NCBI Taxonomy" id="297713"/>
    <lineage>
        <taxon>Eukaryota</taxon>
        <taxon>Fungi</taxon>
        <taxon>Dikarya</taxon>
        <taxon>Basidiomycota</taxon>
        <taxon>Agaricomycotina</taxon>
        <taxon>Agaricomycetes</taxon>
        <taxon>Agaricomycetidae</taxon>
        <taxon>Agaricales</taxon>
        <taxon>Marasmiineae</taxon>
        <taxon>Marasmiaceae</taxon>
        <taxon>Paramarasmius</taxon>
    </lineage>
</organism>
<accession>A0AAW0BMP9</accession>
<feature type="compositionally biased region" description="Polar residues" evidence="1">
    <location>
        <begin position="210"/>
        <end position="226"/>
    </location>
</feature>
<feature type="region of interest" description="Disordered" evidence="1">
    <location>
        <begin position="324"/>
        <end position="393"/>
    </location>
</feature>
<keyword evidence="2" id="KW-0812">Transmembrane</keyword>
<evidence type="ECO:0000313" key="4">
    <source>
        <dbReference type="Proteomes" id="UP001383192"/>
    </source>
</evidence>
<feature type="compositionally biased region" description="Basic and acidic residues" evidence="1">
    <location>
        <begin position="324"/>
        <end position="348"/>
    </location>
</feature>
<feature type="compositionally biased region" description="Basic and acidic residues" evidence="1">
    <location>
        <begin position="355"/>
        <end position="367"/>
    </location>
</feature>
<evidence type="ECO:0000256" key="2">
    <source>
        <dbReference type="SAM" id="Phobius"/>
    </source>
</evidence>
<feature type="compositionally biased region" description="Polar residues" evidence="1">
    <location>
        <begin position="124"/>
        <end position="139"/>
    </location>
</feature>
<feature type="compositionally biased region" description="Low complexity" evidence="1">
    <location>
        <begin position="140"/>
        <end position="158"/>
    </location>
</feature>
<feature type="compositionally biased region" description="Polar residues" evidence="1">
    <location>
        <begin position="289"/>
        <end position="299"/>
    </location>
</feature>
<keyword evidence="2" id="KW-0472">Membrane</keyword>
<comment type="caution">
    <text evidence="3">The sequence shown here is derived from an EMBL/GenBank/DDBJ whole genome shotgun (WGS) entry which is preliminary data.</text>
</comment>
<reference evidence="3 4" key="1">
    <citation type="submission" date="2024-01" db="EMBL/GenBank/DDBJ databases">
        <title>A draft genome for a cacao thread blight-causing isolate of Paramarasmius palmivorus.</title>
        <authorList>
            <person name="Baruah I.K."/>
            <person name="Bukari Y."/>
            <person name="Amoako-Attah I."/>
            <person name="Meinhardt L.W."/>
            <person name="Bailey B.A."/>
            <person name="Cohen S.P."/>
        </authorList>
    </citation>
    <scope>NUCLEOTIDE SEQUENCE [LARGE SCALE GENOMIC DNA]</scope>
    <source>
        <strain evidence="3 4">GH-12</strain>
    </source>
</reference>
<dbReference type="EMBL" id="JAYKXP010000093">
    <property type="protein sequence ID" value="KAK7027901.1"/>
    <property type="molecule type" value="Genomic_DNA"/>
</dbReference>
<gene>
    <name evidence="3" type="ORF">VNI00_015117</name>
</gene>
<feature type="region of interest" description="Disordered" evidence="1">
    <location>
        <begin position="124"/>
        <end position="244"/>
    </location>
</feature>
<proteinExistence type="predicted"/>
<keyword evidence="4" id="KW-1185">Reference proteome</keyword>
<feature type="transmembrane region" description="Helical" evidence="2">
    <location>
        <begin position="249"/>
        <end position="270"/>
    </location>
</feature>
<evidence type="ECO:0000313" key="3">
    <source>
        <dbReference type="EMBL" id="KAK7027901.1"/>
    </source>
</evidence>
<sequence length="393" mass="41460">MNLEALDYRFLLRANALEVVEVNPTIVAINGGAITLDITWHSIESTHFQFAFVLNPSGTQSKALDSPSQARLDVVSSVKFDSLSPGTYQLSAIQLDSNPPGKDIYGRFTSAITVVSETGALQTASMPTNTTVDTTSNIRTLPQSPQVTSSSTTSSTVLDEVADTSSPVSGAVTAHSTVSSTHSGEPTGSEVTRSSTTSSTVLDGVADISSPVSGNVTAHSTVSSAHSGEPTKVSPASTSNSASQDIGRIAGPVVGVVVLIILVAVSILILRRRRKESLLPMEPPEVSPYPNTTSASNGVITGKGQPEGVDQKLDVTRTLLELEDLTHEEASSSIGNDDRPHQEDREQGTEIAPPMRERRVIYHDDSGWRPSAPRSDAGDSSVLEMPPRYDAAI</sequence>
<dbReference type="Proteomes" id="UP001383192">
    <property type="component" value="Unassembled WGS sequence"/>
</dbReference>
<feature type="region of interest" description="Disordered" evidence="1">
    <location>
        <begin position="280"/>
        <end position="308"/>
    </location>
</feature>
<dbReference type="AlphaFoldDB" id="A0AAW0BMP9"/>
<protein>
    <submittedName>
        <fullName evidence="3">Uncharacterized protein</fullName>
    </submittedName>
</protein>